<reference evidence="3 4" key="1">
    <citation type="submission" date="2017-04" db="EMBL/GenBank/DDBJ databases">
        <title>Comparative genome analysis of Subtercola boreus.</title>
        <authorList>
            <person name="Cho Y.-J."/>
            <person name="Cho A."/>
            <person name="Kim O.-S."/>
            <person name="Lee J.-I."/>
        </authorList>
    </citation>
    <scope>NUCLEOTIDE SEQUENCE [LARGE SCALE GENOMIC DNA]</scope>
    <source>
        <strain evidence="3 4">K300</strain>
    </source>
</reference>
<keyword evidence="2" id="KW-0560">Oxidoreductase</keyword>
<dbReference type="PANTHER" id="PTHR24321:SF8">
    <property type="entry name" value="ESTRADIOL 17-BETA-DEHYDROGENASE 8-RELATED"/>
    <property type="match status" value="1"/>
</dbReference>
<comment type="similarity">
    <text evidence="1">Belongs to the short-chain dehydrogenases/reductases (SDR) family.</text>
</comment>
<dbReference type="EMBL" id="NBWZ01000001">
    <property type="protein sequence ID" value="RFA10666.1"/>
    <property type="molecule type" value="Genomic_DNA"/>
</dbReference>
<dbReference type="OrthoDB" id="286404at2"/>
<dbReference type="SUPFAM" id="SSF51735">
    <property type="entry name" value="NAD(P)-binding Rossmann-fold domains"/>
    <property type="match status" value="1"/>
</dbReference>
<evidence type="ECO:0000256" key="1">
    <source>
        <dbReference type="ARBA" id="ARBA00006484"/>
    </source>
</evidence>
<dbReference type="PANTHER" id="PTHR24321">
    <property type="entry name" value="DEHYDROGENASES, SHORT CHAIN"/>
    <property type="match status" value="1"/>
</dbReference>
<dbReference type="CDD" id="cd05233">
    <property type="entry name" value="SDR_c"/>
    <property type="match status" value="1"/>
</dbReference>
<proteinExistence type="inferred from homology"/>
<dbReference type="PRINTS" id="PR00080">
    <property type="entry name" value="SDRFAMILY"/>
</dbReference>
<evidence type="ECO:0000256" key="2">
    <source>
        <dbReference type="ARBA" id="ARBA00023002"/>
    </source>
</evidence>
<dbReference type="RefSeq" id="WP_116416040.1">
    <property type="nucleotide sequence ID" value="NZ_NBWZ01000001.1"/>
</dbReference>
<gene>
    <name evidence="3" type="ORF">B7R54_16730</name>
</gene>
<dbReference type="Pfam" id="PF13561">
    <property type="entry name" value="adh_short_C2"/>
    <property type="match status" value="1"/>
</dbReference>
<accession>A0A3E0VL95</accession>
<dbReference type="InterPro" id="IPR036291">
    <property type="entry name" value="NAD(P)-bd_dom_sf"/>
</dbReference>
<dbReference type="Gene3D" id="3.40.50.720">
    <property type="entry name" value="NAD(P)-binding Rossmann-like Domain"/>
    <property type="match status" value="1"/>
</dbReference>
<dbReference type="GO" id="GO:0016491">
    <property type="term" value="F:oxidoreductase activity"/>
    <property type="evidence" value="ECO:0007669"/>
    <property type="project" value="UniProtKB-KW"/>
</dbReference>
<dbReference type="NCBIfam" id="NF005559">
    <property type="entry name" value="PRK07231.1"/>
    <property type="match status" value="1"/>
</dbReference>
<evidence type="ECO:0000313" key="4">
    <source>
        <dbReference type="Proteomes" id="UP000256486"/>
    </source>
</evidence>
<keyword evidence="4" id="KW-1185">Reference proteome</keyword>
<dbReference type="AlphaFoldDB" id="A0A3E0VL95"/>
<dbReference type="InterPro" id="IPR002347">
    <property type="entry name" value="SDR_fam"/>
</dbReference>
<sequence length="253" mass="25957">MSAQRFDDKVVFVTGGASGLGAAAAGKFAAEGAKVVIADLNIDGATAFAATLPDGFAVKVDVSDPASVEAGFASAIEHYGHVDVIFNNAGIDGKQQKLHEMDLANWEKVRNINGDGVFFVLKYGIAALLASGGGSIVNTSSTAGLTAQDNISPYTFAKAGIVGLTRSAAVEYAKSNIRVNAVAPTVVLTPLVQNFIDTAPDPKAMAERMANFNPIPGMPTADDVANAVLFLASSDAAWITGHTLPIDGGYVAV</sequence>
<dbReference type="PRINTS" id="PR00081">
    <property type="entry name" value="GDHRDH"/>
</dbReference>
<evidence type="ECO:0000313" key="3">
    <source>
        <dbReference type="EMBL" id="RFA10666.1"/>
    </source>
</evidence>
<organism evidence="3 4">
    <name type="scientific">Subtercola boreus</name>
    <dbReference type="NCBI Taxonomy" id="120213"/>
    <lineage>
        <taxon>Bacteria</taxon>
        <taxon>Bacillati</taxon>
        <taxon>Actinomycetota</taxon>
        <taxon>Actinomycetes</taxon>
        <taxon>Micrococcales</taxon>
        <taxon>Microbacteriaceae</taxon>
        <taxon>Subtercola</taxon>
    </lineage>
</organism>
<protein>
    <submittedName>
        <fullName evidence="3">Short-chain dehydrogenase</fullName>
    </submittedName>
</protein>
<name>A0A3E0VL95_9MICO</name>
<dbReference type="Proteomes" id="UP000256486">
    <property type="component" value="Unassembled WGS sequence"/>
</dbReference>
<dbReference type="FunFam" id="3.40.50.720:FF:000084">
    <property type="entry name" value="Short-chain dehydrogenase reductase"/>
    <property type="match status" value="1"/>
</dbReference>
<comment type="caution">
    <text evidence="3">The sequence shown here is derived from an EMBL/GenBank/DDBJ whole genome shotgun (WGS) entry which is preliminary data.</text>
</comment>